<evidence type="ECO:0000256" key="8">
    <source>
        <dbReference type="ARBA" id="ARBA00048428"/>
    </source>
</evidence>
<dbReference type="InterPro" id="IPR036388">
    <property type="entry name" value="WH-like_DNA-bd_sf"/>
</dbReference>
<comment type="catalytic activity">
    <reaction evidence="8">
        <text>arsenic triglutathione + 3 [thioredoxin]-dithiol + 3 S-adenosyl-L-methionine = trimethylarsine + 3 [thioredoxin]-disulfide + 3 glutathione + 3 S-adenosyl-L-homocysteine + 3 H(+)</text>
        <dbReference type="Rhea" id="RHEA:69432"/>
        <dbReference type="Rhea" id="RHEA-COMP:10698"/>
        <dbReference type="Rhea" id="RHEA-COMP:10700"/>
        <dbReference type="ChEBI" id="CHEBI:15378"/>
        <dbReference type="ChEBI" id="CHEBI:27130"/>
        <dbReference type="ChEBI" id="CHEBI:29950"/>
        <dbReference type="ChEBI" id="CHEBI:50058"/>
        <dbReference type="ChEBI" id="CHEBI:57856"/>
        <dbReference type="ChEBI" id="CHEBI:57925"/>
        <dbReference type="ChEBI" id="CHEBI:59789"/>
        <dbReference type="ChEBI" id="CHEBI:183640"/>
        <dbReference type="EC" id="2.1.1.137"/>
    </reaction>
</comment>
<accession>A0A0E3LBI0</accession>
<dbReference type="CDD" id="cd02440">
    <property type="entry name" value="AdoMet_MTases"/>
    <property type="match status" value="1"/>
</dbReference>
<protein>
    <recommendedName>
        <fullName evidence="5">Arsenite methyltransferase</fullName>
        <ecNumber evidence="4">2.1.1.137</ecNumber>
    </recommendedName>
</protein>
<evidence type="ECO:0000313" key="11">
    <source>
        <dbReference type="Proteomes" id="UP000033092"/>
    </source>
</evidence>
<dbReference type="PANTHER" id="PTHR43675">
    <property type="entry name" value="ARSENITE METHYLTRANSFERASE"/>
    <property type="match status" value="1"/>
</dbReference>
<dbReference type="Gene3D" id="3.40.50.150">
    <property type="entry name" value="Vaccinia Virus protein VP39"/>
    <property type="match status" value="1"/>
</dbReference>
<dbReference type="Pfam" id="PF13847">
    <property type="entry name" value="Methyltransf_31"/>
    <property type="match status" value="1"/>
</dbReference>
<dbReference type="PROSITE" id="PS50987">
    <property type="entry name" value="HTH_ARSR_2"/>
    <property type="match status" value="1"/>
</dbReference>
<keyword evidence="10" id="KW-0489">Methyltransferase</keyword>
<dbReference type="AlphaFoldDB" id="A0A0E3LBI0"/>
<dbReference type="EMBL" id="CP009507">
    <property type="protein sequence ID" value="AKB33806.1"/>
    <property type="molecule type" value="Genomic_DNA"/>
</dbReference>
<dbReference type="CDD" id="cd00090">
    <property type="entry name" value="HTH_ARSR"/>
    <property type="match status" value="1"/>
</dbReference>
<reference evidence="10 11" key="1">
    <citation type="submission" date="2014-07" db="EMBL/GenBank/DDBJ databases">
        <title>Methanogenic archaea and the global carbon cycle.</title>
        <authorList>
            <person name="Henriksen J.R."/>
            <person name="Luke J."/>
            <person name="Reinhart S."/>
            <person name="Benedict M.N."/>
            <person name="Youngblut N.D."/>
            <person name="Metcalf M.E."/>
            <person name="Whitaker R.J."/>
            <person name="Metcalf W.W."/>
        </authorList>
    </citation>
    <scope>NUCLEOTIDE SEQUENCE [LARGE SCALE GENOMIC DNA]</scope>
    <source>
        <strain evidence="10 11">HI350</strain>
    </source>
</reference>
<evidence type="ECO:0000256" key="3">
    <source>
        <dbReference type="ARBA" id="ARBA00034487"/>
    </source>
</evidence>
<dbReference type="NCBIfam" id="NF008823">
    <property type="entry name" value="PRK11873.1"/>
    <property type="match status" value="1"/>
</dbReference>
<dbReference type="PATRIC" id="fig|1434119.4.peg.4057"/>
<dbReference type="InterPro" id="IPR026669">
    <property type="entry name" value="Arsenite_MeTrfase-like"/>
</dbReference>
<comment type="catalytic activity">
    <reaction evidence="7">
        <text>arsenic triglutathione + 2 [thioredoxin]-dithiol + 2 S-adenosyl-L-methionine + H2O = dimethylarsinous acid + 2 [thioredoxin]-disulfide + 3 glutathione + 2 S-adenosyl-L-homocysteine + 2 H(+)</text>
        <dbReference type="Rhea" id="RHEA:69464"/>
        <dbReference type="Rhea" id="RHEA-COMP:10698"/>
        <dbReference type="Rhea" id="RHEA-COMP:10700"/>
        <dbReference type="ChEBI" id="CHEBI:15377"/>
        <dbReference type="ChEBI" id="CHEBI:15378"/>
        <dbReference type="ChEBI" id="CHEBI:23808"/>
        <dbReference type="ChEBI" id="CHEBI:29950"/>
        <dbReference type="ChEBI" id="CHEBI:50058"/>
        <dbReference type="ChEBI" id="CHEBI:57856"/>
        <dbReference type="ChEBI" id="CHEBI:57925"/>
        <dbReference type="ChEBI" id="CHEBI:59789"/>
        <dbReference type="ChEBI" id="CHEBI:183640"/>
        <dbReference type="EC" id="2.1.1.137"/>
    </reaction>
</comment>
<evidence type="ECO:0000256" key="1">
    <source>
        <dbReference type="ARBA" id="ARBA00022679"/>
    </source>
</evidence>
<keyword evidence="2" id="KW-0949">S-adenosyl-L-methionine</keyword>
<organism evidence="10 11">
    <name type="scientific">Methanosarcina siciliae HI350</name>
    <dbReference type="NCBI Taxonomy" id="1434119"/>
    <lineage>
        <taxon>Archaea</taxon>
        <taxon>Methanobacteriati</taxon>
        <taxon>Methanobacteriota</taxon>
        <taxon>Stenosarchaea group</taxon>
        <taxon>Methanomicrobia</taxon>
        <taxon>Methanosarcinales</taxon>
        <taxon>Methanosarcinaceae</taxon>
        <taxon>Methanosarcina</taxon>
    </lineage>
</organism>
<comment type="similarity">
    <text evidence="3">Belongs to the methyltransferase superfamily. Arsenite methyltransferase family.</text>
</comment>
<dbReference type="EC" id="2.1.1.137" evidence="4"/>
<dbReference type="HOGENOM" id="CLU_052868_1_1_2"/>
<evidence type="ECO:0000259" key="9">
    <source>
        <dbReference type="PROSITE" id="PS50987"/>
    </source>
</evidence>
<evidence type="ECO:0000313" key="10">
    <source>
        <dbReference type="EMBL" id="AKB33806.1"/>
    </source>
</evidence>
<dbReference type="SUPFAM" id="SSF46785">
    <property type="entry name" value="Winged helix' DNA-binding domain"/>
    <property type="match status" value="1"/>
</dbReference>
<dbReference type="PANTHER" id="PTHR43675:SF8">
    <property type="entry name" value="ARSENITE METHYLTRANSFERASE"/>
    <property type="match status" value="1"/>
</dbReference>
<dbReference type="InterPro" id="IPR025714">
    <property type="entry name" value="Methyltranfer_dom"/>
</dbReference>
<dbReference type="PRINTS" id="PR00778">
    <property type="entry name" value="HTHARSR"/>
</dbReference>
<sequence>MESGLLSFLTCWSIVTAPVIILPYKKDQTKVSKHLKVLVEAGILKYERQGRNIIYSIKNKEIRDLLVSLWIRDVKPCCDGRQISGVCCEEIENKLQDKKENLKNKEWGKRMDATEKKEVIKKKYQDIATLGGSCCSGRGCCGDLSAADLSRSLGYSEADVQAMPDANLGLGCGNPTAFAEMKPGDIVLDLGSGAGFDSFLALQRVRSSGKVIGVDMTQEMVEKAQENARKYGYSNVEFRQGNIEALPLDDRSVDVIISNCVINLAPDKEKVFREAFRVLKPGGRMYVSDMVLLADLPEDLKNDCDLLSGCVAGASLKEEYLGLLKKAGFSVKILAEDSDISKRQYGGLPVESLKLKAWV</sequence>
<name>A0A0E3LBI0_9EURY</name>
<dbReference type="KEGG" id="msz:MSSIH_3116"/>
<evidence type="ECO:0000256" key="5">
    <source>
        <dbReference type="ARBA" id="ARBA00034545"/>
    </source>
</evidence>
<gene>
    <name evidence="10" type="ORF">MSSIH_3116</name>
</gene>
<evidence type="ECO:0000256" key="6">
    <source>
        <dbReference type="ARBA" id="ARBA00047941"/>
    </source>
</evidence>
<dbReference type="InterPro" id="IPR001845">
    <property type="entry name" value="HTH_ArsR_DNA-bd_dom"/>
</dbReference>
<dbReference type="InterPro" id="IPR029063">
    <property type="entry name" value="SAM-dependent_MTases_sf"/>
</dbReference>
<dbReference type="GO" id="GO:0030791">
    <property type="term" value="F:arsenite methyltransferase activity"/>
    <property type="evidence" value="ECO:0007669"/>
    <property type="project" value="UniProtKB-EC"/>
</dbReference>
<dbReference type="Gene3D" id="1.10.10.10">
    <property type="entry name" value="Winged helix-like DNA-binding domain superfamily/Winged helix DNA-binding domain"/>
    <property type="match status" value="1"/>
</dbReference>
<dbReference type="GO" id="GO:0032259">
    <property type="term" value="P:methylation"/>
    <property type="evidence" value="ECO:0007669"/>
    <property type="project" value="UniProtKB-KW"/>
</dbReference>
<dbReference type="Proteomes" id="UP000033092">
    <property type="component" value="Chromosome"/>
</dbReference>
<feature type="domain" description="HTH arsR-type" evidence="9">
    <location>
        <begin position="1"/>
        <end position="77"/>
    </location>
</feature>
<proteinExistence type="inferred from homology"/>
<evidence type="ECO:0000256" key="7">
    <source>
        <dbReference type="ARBA" id="ARBA00047943"/>
    </source>
</evidence>
<keyword evidence="1 10" id="KW-0808">Transferase</keyword>
<evidence type="ECO:0000256" key="2">
    <source>
        <dbReference type="ARBA" id="ARBA00022691"/>
    </source>
</evidence>
<dbReference type="SUPFAM" id="SSF53335">
    <property type="entry name" value="S-adenosyl-L-methionine-dependent methyltransferases"/>
    <property type="match status" value="1"/>
</dbReference>
<dbReference type="InterPro" id="IPR011991">
    <property type="entry name" value="ArsR-like_HTH"/>
</dbReference>
<comment type="catalytic activity">
    <reaction evidence="6">
        <text>arsenic triglutathione + [thioredoxin]-dithiol + S-adenosyl-L-methionine + 2 H2O = methylarsonous acid + [thioredoxin]-disulfide + 3 glutathione + S-adenosyl-L-homocysteine + H(+)</text>
        <dbReference type="Rhea" id="RHEA:69460"/>
        <dbReference type="Rhea" id="RHEA-COMP:10698"/>
        <dbReference type="Rhea" id="RHEA-COMP:10700"/>
        <dbReference type="ChEBI" id="CHEBI:15377"/>
        <dbReference type="ChEBI" id="CHEBI:15378"/>
        <dbReference type="ChEBI" id="CHEBI:17826"/>
        <dbReference type="ChEBI" id="CHEBI:29950"/>
        <dbReference type="ChEBI" id="CHEBI:50058"/>
        <dbReference type="ChEBI" id="CHEBI:57856"/>
        <dbReference type="ChEBI" id="CHEBI:57925"/>
        <dbReference type="ChEBI" id="CHEBI:59789"/>
        <dbReference type="ChEBI" id="CHEBI:183640"/>
        <dbReference type="EC" id="2.1.1.137"/>
    </reaction>
</comment>
<dbReference type="GO" id="GO:0003700">
    <property type="term" value="F:DNA-binding transcription factor activity"/>
    <property type="evidence" value="ECO:0007669"/>
    <property type="project" value="InterPro"/>
</dbReference>
<evidence type="ECO:0000256" key="4">
    <source>
        <dbReference type="ARBA" id="ARBA00034521"/>
    </source>
</evidence>
<dbReference type="InterPro" id="IPR036390">
    <property type="entry name" value="WH_DNA-bd_sf"/>
</dbReference>